<evidence type="ECO:0000313" key="2">
    <source>
        <dbReference type="EMBL" id="QKE93556.1"/>
    </source>
</evidence>
<evidence type="ECO:0000313" key="3">
    <source>
        <dbReference type="Proteomes" id="UP000500767"/>
    </source>
</evidence>
<keyword evidence="2" id="KW-0614">Plasmid</keyword>
<proteinExistence type="predicted"/>
<organism evidence="2 3">
    <name type="scientific">Lichenicola cladoniae</name>
    <dbReference type="NCBI Taxonomy" id="1484109"/>
    <lineage>
        <taxon>Bacteria</taxon>
        <taxon>Pseudomonadati</taxon>
        <taxon>Pseudomonadota</taxon>
        <taxon>Alphaproteobacteria</taxon>
        <taxon>Acetobacterales</taxon>
        <taxon>Acetobacteraceae</taxon>
        <taxon>Lichenicola</taxon>
    </lineage>
</organism>
<accession>A0A6M8HZ72</accession>
<protein>
    <submittedName>
        <fullName evidence="2">Uncharacterized protein</fullName>
    </submittedName>
</protein>
<reference evidence="2 3" key="1">
    <citation type="journal article" date="2014" name="World J. Microbiol. Biotechnol.">
        <title>Biodiversity and physiological characteristics of Antarctic and Arctic lichens-associated bacteria.</title>
        <authorList>
            <person name="Lee Y.M."/>
            <person name="Kim E.H."/>
            <person name="Lee H.K."/>
            <person name="Hong S.G."/>
        </authorList>
    </citation>
    <scope>NUCLEOTIDE SEQUENCE [LARGE SCALE GENOMIC DNA]</scope>
    <source>
        <strain evidence="2 3">PAMC 26569</strain>
        <plasmid evidence="2">unnamed2</plasmid>
    </source>
</reference>
<feature type="region of interest" description="Disordered" evidence="1">
    <location>
        <begin position="1"/>
        <end position="22"/>
    </location>
</feature>
<dbReference type="AlphaFoldDB" id="A0A6M8HZ72"/>
<geneLocation type="plasmid" evidence="2 3">
    <name>unnamed2</name>
</geneLocation>
<keyword evidence="3" id="KW-1185">Reference proteome</keyword>
<evidence type="ECO:0000256" key="1">
    <source>
        <dbReference type="SAM" id="MobiDB-lite"/>
    </source>
</evidence>
<dbReference type="Proteomes" id="UP000500767">
    <property type="component" value="Plasmid unnamed2"/>
</dbReference>
<gene>
    <name evidence="2" type="ORF">HN018_25815</name>
</gene>
<dbReference type="RefSeq" id="WP_171837571.1">
    <property type="nucleotide sequence ID" value="NZ_CP053710.1"/>
</dbReference>
<name>A0A6M8HZ72_9PROT</name>
<dbReference type="EMBL" id="CP053710">
    <property type="protein sequence ID" value="QKE93556.1"/>
    <property type="molecule type" value="Genomic_DNA"/>
</dbReference>
<dbReference type="KEGG" id="lck:HN018_25815"/>
<sequence length="143" mass="15487">MAWAGQGAGYTSELSADDKDTDDAGLADDAGRDDLTALLRACLVALRLPSHADAFQLRRLPFWTVADALARITRLLPAQTERVSLEWFLPEDRTGETGTHQPLRRKAALAATLIAGLELARGGSLTLEQQTLWQPIHVEGEAA</sequence>